<accession>A0A2U1B9Y0</accession>
<keyword evidence="1" id="KW-0812">Transmembrane</keyword>
<dbReference type="OrthoDB" id="9806984at2"/>
<proteinExistence type="predicted"/>
<dbReference type="InterPro" id="IPR052336">
    <property type="entry name" value="MlaD_Phospholipid_Transporter"/>
</dbReference>
<dbReference type="PANTHER" id="PTHR33371:SF4">
    <property type="entry name" value="INTERMEMBRANE PHOSPHOLIPID TRANSPORT SYSTEM BINDING PROTEIN MLAD"/>
    <property type="match status" value="1"/>
</dbReference>
<keyword evidence="4" id="KW-1185">Reference proteome</keyword>
<evidence type="ECO:0000313" key="4">
    <source>
        <dbReference type="Proteomes" id="UP000245959"/>
    </source>
</evidence>
<dbReference type="GeneID" id="78293827"/>
<feature type="domain" description="Mce/MlaD" evidence="2">
    <location>
        <begin position="38"/>
        <end position="134"/>
    </location>
</feature>
<gene>
    <name evidence="3" type="ORF">C8D82_10237</name>
</gene>
<sequence>MNDRNQKLRIGMFVIGGVLLLLIMLFFFGMSDFFTHKVAVRTYFSESVQGLTVGSGVKYRGVPIGTVSKIAIRVSDKLVEVNMEIQLDHFVNVEGGRSRQLTEFDRFFRSELEQGMRCRLEYAGITGMRYIDFDYFATPGQELPEPPAGTGPEVLYIPAVPSSFRDILKALNTSLDRISRIRFEEISDGLERSLSELSGLLSDPALKSTIARINDAAENLETSSRTISRVLNEEQINRIVSLLETDLKSVNELTTQLIRETRDSKIPESTASIRSAADSFVNSQDELSNTLLKLNQTLDSLRELTDYLNQDPSSLVSGKKKPKVLE</sequence>
<reference evidence="3 4" key="1">
    <citation type="submission" date="2018-04" db="EMBL/GenBank/DDBJ databases">
        <title>Genomic Encyclopedia of Type Strains, Phase IV (KMG-IV): sequencing the most valuable type-strain genomes for metagenomic binning, comparative biology and taxonomic classification.</title>
        <authorList>
            <person name="Goeker M."/>
        </authorList>
    </citation>
    <scope>NUCLEOTIDE SEQUENCE [LARGE SCALE GENOMIC DNA]</scope>
    <source>
        <strain evidence="3 4">DSM 14823</strain>
    </source>
</reference>
<dbReference type="EMBL" id="QEKH01000002">
    <property type="protein sequence ID" value="PVY45466.1"/>
    <property type="molecule type" value="Genomic_DNA"/>
</dbReference>
<dbReference type="AlphaFoldDB" id="A0A2U1B9Y0"/>
<feature type="transmembrane region" description="Helical" evidence="1">
    <location>
        <begin position="12"/>
        <end position="30"/>
    </location>
</feature>
<keyword evidence="1" id="KW-0472">Membrane</keyword>
<evidence type="ECO:0000313" key="3">
    <source>
        <dbReference type="EMBL" id="PVY45466.1"/>
    </source>
</evidence>
<dbReference type="Pfam" id="PF02470">
    <property type="entry name" value="MlaD"/>
    <property type="match status" value="1"/>
</dbReference>
<dbReference type="InterPro" id="IPR003399">
    <property type="entry name" value="Mce/MlaD"/>
</dbReference>
<evidence type="ECO:0000259" key="2">
    <source>
        <dbReference type="Pfam" id="PF02470"/>
    </source>
</evidence>
<dbReference type="PANTHER" id="PTHR33371">
    <property type="entry name" value="INTERMEMBRANE PHOSPHOLIPID TRANSPORT SYSTEM BINDING PROTEIN MLAD-RELATED"/>
    <property type="match status" value="1"/>
</dbReference>
<organism evidence="3 4">
    <name type="scientific">Victivallis vadensis</name>
    <dbReference type="NCBI Taxonomy" id="172901"/>
    <lineage>
        <taxon>Bacteria</taxon>
        <taxon>Pseudomonadati</taxon>
        <taxon>Lentisphaerota</taxon>
        <taxon>Lentisphaeria</taxon>
        <taxon>Victivallales</taxon>
        <taxon>Victivallaceae</taxon>
        <taxon>Victivallis</taxon>
    </lineage>
</organism>
<dbReference type="Proteomes" id="UP000245959">
    <property type="component" value="Unassembled WGS sequence"/>
</dbReference>
<name>A0A2U1B9Y0_9BACT</name>
<comment type="caution">
    <text evidence="3">The sequence shown here is derived from an EMBL/GenBank/DDBJ whole genome shotgun (WGS) entry which is preliminary data.</text>
</comment>
<evidence type="ECO:0000256" key="1">
    <source>
        <dbReference type="SAM" id="Phobius"/>
    </source>
</evidence>
<dbReference type="RefSeq" id="WP_116882496.1">
    <property type="nucleotide sequence ID" value="NZ_CABMMC010000136.1"/>
</dbReference>
<protein>
    <submittedName>
        <fullName evidence="3">ABC-type transporter Mla subunit MlaD</fullName>
    </submittedName>
</protein>
<keyword evidence="1" id="KW-1133">Transmembrane helix</keyword>